<proteinExistence type="predicted"/>
<sequence length="262" mass="29194">MSLNNLELSWFQELEDLLMQTSRLRSENRRVLTSVDHGITDWKVDISLKHDESFQSRNDERWQTEKNSNEDLLPIQALRASRLSDCQKTEQRKDTSHIFTLQHSQPSNFQLPTSNSQPTQNTTAKMVAINSLLSVIAISAMATAAPAELVARGESVANYRFFTGPNCPFSEQPTRDTLTALLPAANDPPLKPTERAVGTCYTEANFGSIVIFNINDGCRWEQYLNTTNCTGTPLAIKTSSNPQCLTTNGAAPRNSYKFTCGN</sequence>
<evidence type="ECO:0000313" key="2">
    <source>
        <dbReference type="Proteomes" id="UP001595075"/>
    </source>
</evidence>
<evidence type="ECO:0000313" key="1">
    <source>
        <dbReference type="EMBL" id="KAL2062823.1"/>
    </source>
</evidence>
<dbReference type="EMBL" id="JAZHXI010000016">
    <property type="protein sequence ID" value="KAL2062823.1"/>
    <property type="molecule type" value="Genomic_DNA"/>
</dbReference>
<organism evidence="1 2">
    <name type="scientific">Oculimacula yallundae</name>
    <dbReference type="NCBI Taxonomy" id="86028"/>
    <lineage>
        <taxon>Eukaryota</taxon>
        <taxon>Fungi</taxon>
        <taxon>Dikarya</taxon>
        <taxon>Ascomycota</taxon>
        <taxon>Pezizomycotina</taxon>
        <taxon>Leotiomycetes</taxon>
        <taxon>Helotiales</taxon>
        <taxon>Ploettnerulaceae</taxon>
        <taxon>Oculimacula</taxon>
    </lineage>
</organism>
<keyword evidence="2" id="KW-1185">Reference proteome</keyword>
<accession>A0ABR4BYU2</accession>
<reference evidence="1 2" key="1">
    <citation type="journal article" date="2024" name="Commun. Biol.">
        <title>Comparative genomic analysis of thermophilic fungi reveals convergent evolutionary adaptations and gene losses.</title>
        <authorList>
            <person name="Steindorff A.S."/>
            <person name="Aguilar-Pontes M.V."/>
            <person name="Robinson A.J."/>
            <person name="Andreopoulos B."/>
            <person name="LaButti K."/>
            <person name="Kuo A."/>
            <person name="Mondo S."/>
            <person name="Riley R."/>
            <person name="Otillar R."/>
            <person name="Haridas S."/>
            <person name="Lipzen A."/>
            <person name="Grimwood J."/>
            <person name="Schmutz J."/>
            <person name="Clum A."/>
            <person name="Reid I.D."/>
            <person name="Moisan M.C."/>
            <person name="Butler G."/>
            <person name="Nguyen T.T.M."/>
            <person name="Dewar K."/>
            <person name="Conant G."/>
            <person name="Drula E."/>
            <person name="Henrissat B."/>
            <person name="Hansel C."/>
            <person name="Singer S."/>
            <person name="Hutchinson M.I."/>
            <person name="de Vries R.P."/>
            <person name="Natvig D.O."/>
            <person name="Powell A.J."/>
            <person name="Tsang A."/>
            <person name="Grigoriev I.V."/>
        </authorList>
    </citation>
    <scope>NUCLEOTIDE SEQUENCE [LARGE SCALE GENOMIC DNA]</scope>
    <source>
        <strain evidence="1 2">CBS 494.80</strain>
    </source>
</reference>
<gene>
    <name evidence="1" type="ORF">VTL71DRAFT_5895</name>
</gene>
<comment type="caution">
    <text evidence="1">The sequence shown here is derived from an EMBL/GenBank/DDBJ whole genome shotgun (WGS) entry which is preliminary data.</text>
</comment>
<dbReference type="Proteomes" id="UP001595075">
    <property type="component" value="Unassembled WGS sequence"/>
</dbReference>
<name>A0ABR4BYU2_9HELO</name>
<protein>
    <submittedName>
        <fullName evidence="1">Uncharacterized protein</fullName>
    </submittedName>
</protein>